<dbReference type="eggNOG" id="ENOG502SA5X">
    <property type="taxonomic scope" value="Eukaryota"/>
</dbReference>
<dbReference type="Pfam" id="PF00505">
    <property type="entry name" value="HMG_box"/>
    <property type="match status" value="1"/>
</dbReference>
<evidence type="ECO:0000313" key="5">
    <source>
        <dbReference type="EMBL" id="EON61194.1"/>
    </source>
</evidence>
<feature type="compositionally biased region" description="Basic residues" evidence="3">
    <location>
        <begin position="109"/>
        <end position="141"/>
    </location>
</feature>
<feature type="DNA-binding region" description="HMG box" evidence="2">
    <location>
        <begin position="279"/>
        <end position="345"/>
    </location>
</feature>
<dbReference type="InterPro" id="IPR036910">
    <property type="entry name" value="HMG_box_dom_sf"/>
</dbReference>
<dbReference type="Proteomes" id="UP000016924">
    <property type="component" value="Unassembled WGS sequence"/>
</dbReference>
<keyword evidence="2" id="KW-0539">Nucleus</keyword>
<dbReference type="EMBL" id="JH767555">
    <property type="protein sequence ID" value="EON61194.1"/>
    <property type="molecule type" value="Genomic_DNA"/>
</dbReference>
<dbReference type="GO" id="GO:0005634">
    <property type="term" value="C:nucleus"/>
    <property type="evidence" value="ECO:0007669"/>
    <property type="project" value="UniProtKB-UniRule"/>
</dbReference>
<feature type="region of interest" description="Disordered" evidence="3">
    <location>
        <begin position="65"/>
        <end position="153"/>
    </location>
</feature>
<feature type="domain" description="HMG box" evidence="4">
    <location>
        <begin position="279"/>
        <end position="345"/>
    </location>
</feature>
<dbReference type="InterPro" id="IPR050342">
    <property type="entry name" value="HMGB"/>
</dbReference>
<evidence type="ECO:0000259" key="4">
    <source>
        <dbReference type="PROSITE" id="PS50118"/>
    </source>
</evidence>
<dbReference type="PROSITE" id="PS50118">
    <property type="entry name" value="HMG_BOX_2"/>
    <property type="match status" value="1"/>
</dbReference>
<dbReference type="PANTHER" id="PTHR48112:SF22">
    <property type="entry name" value="MITOCHONDRIAL TRANSCRIPTION FACTOR A, ISOFORM B"/>
    <property type="match status" value="1"/>
</dbReference>
<name>R7YHC3_CONA1</name>
<dbReference type="OMA" id="WVKSHTP"/>
<evidence type="ECO:0000256" key="3">
    <source>
        <dbReference type="SAM" id="MobiDB-lite"/>
    </source>
</evidence>
<feature type="compositionally biased region" description="Polar residues" evidence="3">
    <location>
        <begin position="67"/>
        <end position="80"/>
    </location>
</feature>
<proteinExistence type="predicted"/>
<dbReference type="HOGENOM" id="CLU_048021_1_0_1"/>
<evidence type="ECO:0000256" key="1">
    <source>
        <dbReference type="ARBA" id="ARBA00023125"/>
    </source>
</evidence>
<dbReference type="OrthoDB" id="1919336at2759"/>
<dbReference type="STRING" id="1168221.R7YHC3"/>
<gene>
    <name evidence="5" type="ORF">W97_00406</name>
</gene>
<accession>R7YHC3</accession>
<protein>
    <recommendedName>
        <fullName evidence="4">HMG box domain-containing protein</fullName>
    </recommendedName>
</protein>
<dbReference type="AlphaFoldDB" id="R7YHC3"/>
<feature type="compositionally biased region" description="Polar residues" evidence="3">
    <location>
        <begin position="352"/>
        <end position="363"/>
    </location>
</feature>
<sequence>MLVRGLVSRLTADVTRTSTHNLAQPARLVQRISLAHHASSQVLSRWSSYALPCGAHLVRRSYGTAVSKVSRTKSTGTQTADPPAKRAYKKRTASTTTPEPGKAATPRKATGRPKRTAAPKKKPAPKKTKAKPKAKPKPRKKVPSEKGQERTVLKKEADRIRELKAKALQEPKQQPHTAWNQLAAEFIKRDSGSLAEKSKSAAEKYRNLTPEEREHYNHLANEAKAANEAAYKTWVESHTPEQIRQANSARVQLNKFVRKRNGKPAKAHKYTRIHDHRLVKRPVTAYMQFNKERHASGDLKGLAVTEFSKLVRDEWNALSESEKQKYMGFSHQEQERYRREYKEVYGEEPHYKSSSKTTTSPEL</sequence>
<keyword evidence="6" id="KW-1185">Reference proteome</keyword>
<dbReference type="GeneID" id="19897717"/>
<feature type="region of interest" description="Disordered" evidence="3">
    <location>
        <begin position="340"/>
        <end position="363"/>
    </location>
</feature>
<feature type="compositionally biased region" description="Basic and acidic residues" evidence="3">
    <location>
        <begin position="340"/>
        <end position="351"/>
    </location>
</feature>
<reference evidence="6" key="1">
    <citation type="submission" date="2012-06" db="EMBL/GenBank/DDBJ databases">
        <title>The genome sequence of Coniosporium apollinis CBS 100218.</title>
        <authorList>
            <consortium name="The Broad Institute Genome Sequencing Platform"/>
            <person name="Cuomo C."/>
            <person name="Gorbushina A."/>
            <person name="Noack S."/>
            <person name="Walker B."/>
            <person name="Young S.K."/>
            <person name="Zeng Q."/>
            <person name="Gargeya S."/>
            <person name="Fitzgerald M."/>
            <person name="Haas B."/>
            <person name="Abouelleil A."/>
            <person name="Alvarado L."/>
            <person name="Arachchi H.M."/>
            <person name="Berlin A.M."/>
            <person name="Chapman S.B."/>
            <person name="Goldberg J."/>
            <person name="Griggs A."/>
            <person name="Gujja S."/>
            <person name="Hansen M."/>
            <person name="Howarth C."/>
            <person name="Imamovic A."/>
            <person name="Larimer J."/>
            <person name="McCowan C."/>
            <person name="Montmayeur A."/>
            <person name="Murphy C."/>
            <person name="Neiman D."/>
            <person name="Pearson M."/>
            <person name="Priest M."/>
            <person name="Roberts A."/>
            <person name="Saif S."/>
            <person name="Shea T."/>
            <person name="Sisk P."/>
            <person name="Sykes S."/>
            <person name="Wortman J."/>
            <person name="Nusbaum C."/>
            <person name="Birren B."/>
        </authorList>
    </citation>
    <scope>NUCLEOTIDE SEQUENCE [LARGE SCALE GENOMIC DNA]</scope>
    <source>
        <strain evidence="6">CBS 100218</strain>
    </source>
</reference>
<dbReference type="SUPFAM" id="SSF47095">
    <property type="entry name" value="HMG-box"/>
    <property type="match status" value="2"/>
</dbReference>
<dbReference type="GO" id="GO:0003677">
    <property type="term" value="F:DNA binding"/>
    <property type="evidence" value="ECO:0007669"/>
    <property type="project" value="UniProtKB-UniRule"/>
</dbReference>
<dbReference type="PANTHER" id="PTHR48112">
    <property type="entry name" value="HIGH MOBILITY GROUP PROTEIN DSP1"/>
    <property type="match status" value="1"/>
</dbReference>
<keyword evidence="1 2" id="KW-0238">DNA-binding</keyword>
<dbReference type="RefSeq" id="XP_007776511.1">
    <property type="nucleotide sequence ID" value="XM_007778321.1"/>
</dbReference>
<feature type="compositionally biased region" description="Basic and acidic residues" evidence="3">
    <location>
        <begin position="142"/>
        <end position="153"/>
    </location>
</feature>
<dbReference type="Gene3D" id="1.10.30.10">
    <property type="entry name" value="High mobility group box domain"/>
    <property type="match status" value="2"/>
</dbReference>
<evidence type="ECO:0000256" key="2">
    <source>
        <dbReference type="PROSITE-ProRule" id="PRU00267"/>
    </source>
</evidence>
<organism evidence="5 6">
    <name type="scientific">Coniosporium apollinis (strain CBS 100218)</name>
    <name type="common">Rock-inhabiting black yeast</name>
    <dbReference type="NCBI Taxonomy" id="1168221"/>
    <lineage>
        <taxon>Eukaryota</taxon>
        <taxon>Fungi</taxon>
        <taxon>Dikarya</taxon>
        <taxon>Ascomycota</taxon>
        <taxon>Pezizomycotina</taxon>
        <taxon>Dothideomycetes</taxon>
        <taxon>Dothideomycetes incertae sedis</taxon>
        <taxon>Coniosporium</taxon>
    </lineage>
</organism>
<dbReference type="InterPro" id="IPR009071">
    <property type="entry name" value="HMG_box_dom"/>
</dbReference>
<evidence type="ECO:0000313" key="6">
    <source>
        <dbReference type="Proteomes" id="UP000016924"/>
    </source>
</evidence>
<dbReference type="SMART" id="SM00398">
    <property type="entry name" value="HMG"/>
    <property type="match status" value="2"/>
</dbReference>